<dbReference type="InterPro" id="IPR013098">
    <property type="entry name" value="Ig_I-set"/>
</dbReference>
<dbReference type="Gene3D" id="2.60.40.10">
    <property type="entry name" value="Immunoglobulins"/>
    <property type="match status" value="1"/>
</dbReference>
<dbReference type="EMBL" id="SEYY01009301">
    <property type="protein sequence ID" value="KAB7501863.1"/>
    <property type="molecule type" value="Genomic_DNA"/>
</dbReference>
<keyword evidence="3" id="KW-1185">Reference proteome</keyword>
<dbReference type="PROSITE" id="PS50835">
    <property type="entry name" value="IG_LIKE"/>
    <property type="match status" value="1"/>
</dbReference>
<sequence length="113" mass="12887">MIPPEVIAKETEEGYYDRSAVITCHIQTLVPFNVTWKKNGKYIAGPYRYPQSAEIRHVIERPTSREEGIYTCLASNIAGSSFANVFLDIKGKIQDISTLKIYNIFQNINNIIF</sequence>
<reference evidence="2 3" key="1">
    <citation type="journal article" date="2019" name="PLoS Biol.">
        <title>Sex chromosomes control vertical transmission of feminizing Wolbachia symbionts in an isopod.</title>
        <authorList>
            <person name="Becking T."/>
            <person name="Chebbi M.A."/>
            <person name="Giraud I."/>
            <person name="Moumen B."/>
            <person name="Laverre T."/>
            <person name="Caubet Y."/>
            <person name="Peccoud J."/>
            <person name="Gilbert C."/>
            <person name="Cordaux R."/>
        </authorList>
    </citation>
    <scope>NUCLEOTIDE SEQUENCE [LARGE SCALE GENOMIC DNA]</scope>
    <source>
        <strain evidence="2">ANa2</strain>
        <tissue evidence="2">Whole body excluding digestive tract and cuticle</tissue>
    </source>
</reference>
<dbReference type="Pfam" id="PF07679">
    <property type="entry name" value="I-set"/>
    <property type="match status" value="1"/>
</dbReference>
<evidence type="ECO:0000313" key="2">
    <source>
        <dbReference type="EMBL" id="KAB7501863.1"/>
    </source>
</evidence>
<name>A0A5N5T5H0_9CRUS</name>
<organism evidence="2 3">
    <name type="scientific">Armadillidium nasatum</name>
    <dbReference type="NCBI Taxonomy" id="96803"/>
    <lineage>
        <taxon>Eukaryota</taxon>
        <taxon>Metazoa</taxon>
        <taxon>Ecdysozoa</taxon>
        <taxon>Arthropoda</taxon>
        <taxon>Crustacea</taxon>
        <taxon>Multicrustacea</taxon>
        <taxon>Malacostraca</taxon>
        <taxon>Eumalacostraca</taxon>
        <taxon>Peracarida</taxon>
        <taxon>Isopoda</taxon>
        <taxon>Oniscidea</taxon>
        <taxon>Crinocheta</taxon>
        <taxon>Armadillidiidae</taxon>
        <taxon>Armadillidium</taxon>
    </lineage>
</organism>
<protein>
    <recommendedName>
        <fullName evidence="1">Ig-like domain-containing protein</fullName>
    </recommendedName>
</protein>
<dbReference type="OrthoDB" id="643377at2759"/>
<proteinExistence type="predicted"/>
<evidence type="ECO:0000259" key="1">
    <source>
        <dbReference type="PROSITE" id="PS50835"/>
    </source>
</evidence>
<dbReference type="CDD" id="cd00096">
    <property type="entry name" value="Ig"/>
    <property type="match status" value="1"/>
</dbReference>
<dbReference type="AlphaFoldDB" id="A0A5N5T5H0"/>
<accession>A0A5N5T5H0</accession>
<comment type="caution">
    <text evidence="2">The sequence shown here is derived from an EMBL/GenBank/DDBJ whole genome shotgun (WGS) entry which is preliminary data.</text>
</comment>
<evidence type="ECO:0000313" key="3">
    <source>
        <dbReference type="Proteomes" id="UP000326759"/>
    </source>
</evidence>
<dbReference type="InterPro" id="IPR007110">
    <property type="entry name" value="Ig-like_dom"/>
</dbReference>
<dbReference type="SUPFAM" id="SSF48726">
    <property type="entry name" value="Immunoglobulin"/>
    <property type="match status" value="1"/>
</dbReference>
<gene>
    <name evidence="2" type="ORF">Anas_13888</name>
</gene>
<feature type="domain" description="Ig-like" evidence="1">
    <location>
        <begin position="4"/>
        <end position="90"/>
    </location>
</feature>
<dbReference type="InterPro" id="IPR036179">
    <property type="entry name" value="Ig-like_dom_sf"/>
</dbReference>
<dbReference type="Proteomes" id="UP000326759">
    <property type="component" value="Unassembled WGS sequence"/>
</dbReference>
<dbReference type="InterPro" id="IPR013783">
    <property type="entry name" value="Ig-like_fold"/>
</dbReference>